<evidence type="ECO:0000313" key="12">
    <source>
        <dbReference type="EMBL" id="BAZ97585.1"/>
    </source>
</evidence>
<dbReference type="GO" id="GO:0005886">
    <property type="term" value="C:plasma membrane"/>
    <property type="evidence" value="ECO:0007669"/>
    <property type="project" value="UniProtKB-SubCell"/>
</dbReference>
<evidence type="ECO:0000259" key="11">
    <source>
        <dbReference type="PROSITE" id="PS50928"/>
    </source>
</evidence>
<keyword evidence="6 9" id="KW-0812">Transmembrane</keyword>
<dbReference type="CDD" id="cd06261">
    <property type="entry name" value="TM_PBP2"/>
    <property type="match status" value="1"/>
</dbReference>
<dbReference type="FunFam" id="1.10.3720.10:FF:000050">
    <property type="entry name" value="Molybdenum transport system permease"/>
    <property type="match status" value="1"/>
</dbReference>
<evidence type="ECO:0000256" key="4">
    <source>
        <dbReference type="ARBA" id="ARBA00022475"/>
    </source>
</evidence>
<dbReference type="PROSITE" id="PS50928">
    <property type="entry name" value="ABC_TM1"/>
    <property type="match status" value="1"/>
</dbReference>
<organism evidence="12 13">
    <name type="scientific">Dehalococcoides mccartyi</name>
    <dbReference type="NCBI Taxonomy" id="61435"/>
    <lineage>
        <taxon>Bacteria</taxon>
        <taxon>Bacillati</taxon>
        <taxon>Chloroflexota</taxon>
        <taxon>Dehalococcoidia</taxon>
        <taxon>Dehalococcoidales</taxon>
        <taxon>Dehalococcoidaceae</taxon>
        <taxon>Dehalococcoides</taxon>
    </lineage>
</organism>
<evidence type="ECO:0000313" key="13">
    <source>
        <dbReference type="Proteomes" id="UP000218257"/>
    </source>
</evidence>
<gene>
    <name evidence="12" type="ORF">DEHALATV1_0957</name>
</gene>
<sequence>MEADVDSYLLPLWISCKTVLVTTAITFVLGIAVARWMARYSGKYKGMIDGIFILPLVLPPTVVGFGLLMLFGKNGPLGEFLSLFDMTVVFSWPATVIAAVIMTFPLMYMSARAGFEQVDVNIENAARTLGASEWRVFWTITMPAARPAIMAATVLAFARALGEFGATLMLAGNIPGKTTTIPVAIYFNIQAGHTDKAMVLVFIVLAISFVSLAALTYWKLKIPAKP</sequence>
<keyword evidence="8 9" id="KW-0472">Membrane</keyword>
<dbReference type="InterPro" id="IPR011867">
    <property type="entry name" value="ModB_ABC"/>
</dbReference>
<dbReference type="Pfam" id="PF00528">
    <property type="entry name" value="BPD_transp_1"/>
    <property type="match status" value="1"/>
</dbReference>
<evidence type="ECO:0000256" key="2">
    <source>
        <dbReference type="ARBA" id="ARBA00007069"/>
    </source>
</evidence>
<accession>A0AB33HR50</accession>
<dbReference type="PANTHER" id="PTHR30183:SF3">
    <property type="entry name" value="MOLYBDENUM TRANSPORT SYSTEM PERMEASE PROTEIN MODB"/>
    <property type="match status" value="1"/>
</dbReference>
<dbReference type="Proteomes" id="UP000218257">
    <property type="component" value="Chromosome"/>
</dbReference>
<proteinExistence type="inferred from homology"/>
<dbReference type="InterPro" id="IPR000515">
    <property type="entry name" value="MetI-like"/>
</dbReference>
<dbReference type="SUPFAM" id="SSF161098">
    <property type="entry name" value="MetI-like"/>
    <property type="match status" value="1"/>
</dbReference>
<feature type="transmembrane region" description="Helical" evidence="9">
    <location>
        <begin position="90"/>
        <end position="108"/>
    </location>
</feature>
<evidence type="ECO:0000256" key="9">
    <source>
        <dbReference type="RuleBase" id="RU363032"/>
    </source>
</evidence>
<protein>
    <recommendedName>
        <fullName evidence="10">Molybdenum transport system permease</fullName>
    </recommendedName>
</protein>
<feature type="transmembrane region" description="Helical" evidence="9">
    <location>
        <begin position="50"/>
        <end position="70"/>
    </location>
</feature>
<dbReference type="InterPro" id="IPR035906">
    <property type="entry name" value="MetI-like_sf"/>
</dbReference>
<dbReference type="NCBIfam" id="TIGR02141">
    <property type="entry name" value="modB_ABC"/>
    <property type="match status" value="1"/>
</dbReference>
<evidence type="ECO:0000256" key="6">
    <source>
        <dbReference type="ARBA" id="ARBA00022692"/>
    </source>
</evidence>
<keyword evidence="4 10" id="KW-1003">Cell membrane</keyword>
<dbReference type="Gene3D" id="1.10.3720.10">
    <property type="entry name" value="MetI-like"/>
    <property type="match status" value="1"/>
</dbReference>
<comment type="caution">
    <text evidence="10">Lacks conserved residue(s) required for the propagation of feature annotation.</text>
</comment>
<keyword evidence="7 9" id="KW-1133">Transmembrane helix</keyword>
<dbReference type="GO" id="GO:0015098">
    <property type="term" value="F:molybdate ion transmembrane transporter activity"/>
    <property type="evidence" value="ECO:0007669"/>
    <property type="project" value="UniProtKB-UniRule"/>
</dbReference>
<dbReference type="AlphaFoldDB" id="A0AB33HR50"/>
<dbReference type="EMBL" id="AP017649">
    <property type="protein sequence ID" value="BAZ97585.1"/>
    <property type="molecule type" value="Genomic_DNA"/>
</dbReference>
<feature type="transmembrane region" description="Helical" evidence="9">
    <location>
        <begin position="197"/>
        <end position="218"/>
    </location>
</feature>
<evidence type="ECO:0000256" key="3">
    <source>
        <dbReference type="ARBA" id="ARBA00022448"/>
    </source>
</evidence>
<keyword evidence="5 10" id="KW-0500">Molybdenum</keyword>
<comment type="similarity">
    <text evidence="2 10">Belongs to the binding-protein-dependent transport system permease family. CysTW subfamily.</text>
</comment>
<feature type="transmembrane region" description="Helical" evidence="9">
    <location>
        <begin position="12"/>
        <end position="38"/>
    </location>
</feature>
<keyword evidence="3 9" id="KW-0813">Transport</keyword>
<evidence type="ECO:0000256" key="5">
    <source>
        <dbReference type="ARBA" id="ARBA00022505"/>
    </source>
</evidence>
<comment type="subcellular location">
    <subcellularLocation>
        <location evidence="1 9">Cell membrane</location>
        <topology evidence="1 9">Multi-pass membrane protein</topology>
    </subcellularLocation>
</comment>
<comment type="function">
    <text evidence="10">Part of the binding-protein-dependent transport system for molybdenum; probably responsible for the translocation of the substrate across the membrane.</text>
</comment>
<evidence type="ECO:0000256" key="8">
    <source>
        <dbReference type="ARBA" id="ARBA00023136"/>
    </source>
</evidence>
<reference evidence="12 13" key="1">
    <citation type="journal article" date="2017" name="Sci. Rep.">
        <title>Isolation and genomic characterization of a Dehalococcoides strain suggests genomic rearrangement during culture.</title>
        <authorList>
            <person name="Yohda M."/>
            <person name="Ikegami K."/>
            <person name="Aita Y."/>
            <person name="Kitajima M."/>
            <person name="Takechi A."/>
            <person name="Iwamoto M."/>
            <person name="Fukuda T."/>
            <person name="Tamura N."/>
            <person name="Shibasaki J."/>
            <person name="Koike S."/>
            <person name="Komatsu D."/>
            <person name="Miyagi S."/>
            <person name="Nishimura M."/>
            <person name="Uchino Y."/>
            <person name="Shiroma A."/>
            <person name="Shimoji M."/>
            <person name="Tamotsu H."/>
            <person name="Ashimine N."/>
            <person name="Shinzato M."/>
            <person name="Ohki S."/>
            <person name="Nakano K."/>
            <person name="Teruya K."/>
            <person name="Satou K."/>
            <person name="Hirano T."/>
            <person name="Yagi O."/>
        </authorList>
    </citation>
    <scope>NUCLEOTIDE SEQUENCE [LARGE SCALE GENOMIC DNA]</scope>
    <source>
        <strain evidence="12 13">UCH-ATV1</strain>
    </source>
</reference>
<evidence type="ECO:0000256" key="10">
    <source>
        <dbReference type="RuleBase" id="RU365097"/>
    </source>
</evidence>
<name>A0AB33HR50_9CHLR</name>
<feature type="domain" description="ABC transmembrane type-1" evidence="11">
    <location>
        <begin position="12"/>
        <end position="213"/>
    </location>
</feature>
<dbReference type="PANTHER" id="PTHR30183">
    <property type="entry name" value="MOLYBDENUM TRANSPORT SYSTEM PERMEASE PROTEIN MODB"/>
    <property type="match status" value="1"/>
</dbReference>
<dbReference type="RefSeq" id="WP_432442634.1">
    <property type="nucleotide sequence ID" value="NZ_CP179927.2"/>
</dbReference>
<evidence type="ECO:0000256" key="1">
    <source>
        <dbReference type="ARBA" id="ARBA00004651"/>
    </source>
</evidence>
<evidence type="ECO:0000256" key="7">
    <source>
        <dbReference type="ARBA" id="ARBA00022989"/>
    </source>
</evidence>